<feature type="region of interest" description="Disordered" evidence="13">
    <location>
        <begin position="201"/>
        <end position="299"/>
    </location>
</feature>
<dbReference type="Pfam" id="PF00508">
    <property type="entry name" value="PPV_E2_N"/>
    <property type="match status" value="1"/>
</dbReference>
<dbReference type="HAMAP" id="MF_04001">
    <property type="entry name" value="PPV_E2"/>
    <property type="match status" value="1"/>
</dbReference>
<dbReference type="GO" id="GO:0042025">
    <property type="term" value="C:host cell nucleus"/>
    <property type="evidence" value="ECO:0007669"/>
    <property type="project" value="UniProtKB-SubCell"/>
</dbReference>
<evidence type="ECO:0000256" key="13">
    <source>
        <dbReference type="SAM" id="MobiDB-lite"/>
    </source>
</evidence>
<dbReference type="InterPro" id="IPR001866">
    <property type="entry name" value="PPV_E2_N"/>
</dbReference>
<protein>
    <recommendedName>
        <fullName evidence="12">Regulatory protein E2</fullName>
    </recommendedName>
</protein>
<evidence type="ECO:0000256" key="10">
    <source>
        <dbReference type="ARBA" id="ARBA00023159"/>
    </source>
</evidence>
<dbReference type="SUPFAM" id="SSF54957">
    <property type="entry name" value="Viral DNA-binding domain"/>
    <property type="match status" value="1"/>
</dbReference>
<dbReference type="InterPro" id="IPR042503">
    <property type="entry name" value="Regulatory_protein_E2_N_1"/>
</dbReference>
<keyword evidence="9 12" id="KW-0238">DNA-binding</keyword>
<keyword evidence="6 12" id="KW-1048">Host nucleus</keyword>
<evidence type="ECO:0000256" key="1">
    <source>
        <dbReference type="ARBA" id="ARBA00004147"/>
    </source>
</evidence>
<dbReference type="InterPro" id="IPR036050">
    <property type="entry name" value="Regulatory_protein_E2_N"/>
</dbReference>
<keyword evidence="4 12" id="KW-0244">Early protein</keyword>
<keyword evidence="8 12" id="KW-0805">Transcription regulation</keyword>
<proteinExistence type="inferred from homology"/>
<dbReference type="Gene3D" id="1.10.287.30">
    <property type="entry name" value="E2 (early) protein, N terminal domain, subdomain 1"/>
    <property type="match status" value="1"/>
</dbReference>
<evidence type="ECO:0000256" key="9">
    <source>
        <dbReference type="ARBA" id="ARBA00023125"/>
    </source>
</evidence>
<evidence type="ECO:0000259" key="14">
    <source>
        <dbReference type="Pfam" id="PF00508"/>
    </source>
</evidence>
<name>A0A385PKR2_9PAPI</name>
<evidence type="ECO:0000256" key="7">
    <source>
        <dbReference type="ARBA" id="ARBA00022705"/>
    </source>
</evidence>
<dbReference type="GO" id="GO:0003700">
    <property type="term" value="F:DNA-binding transcription factor activity"/>
    <property type="evidence" value="ECO:0007669"/>
    <property type="project" value="UniProtKB-UniRule"/>
</dbReference>
<dbReference type="GO" id="GO:0006260">
    <property type="term" value="P:DNA replication"/>
    <property type="evidence" value="ECO:0007669"/>
    <property type="project" value="UniProtKB-KW"/>
</dbReference>
<comment type="similarity">
    <text evidence="12">Belongs to the papillomaviridae E2 protein family.</text>
</comment>
<keyword evidence="5 12" id="KW-0597">Phosphoprotein</keyword>
<evidence type="ECO:0000259" key="15">
    <source>
        <dbReference type="Pfam" id="PF00511"/>
    </source>
</evidence>
<comment type="function">
    <text evidence="12">Plays a role in the initiation of viral DNA replication. A dimer of E2 interacts with a dimer of E1 in order to improve specificity of E1 DNA binding activity. Once the complex recognizes and binds DNA at specific sites, the E2 dimer is removed from DNA. E2 also regulates viral transcription through binding to the E2RE response element (5'-ACCNNNNNNGGT-3') present in multiple copies in the regulatory regions of the viral genome. Activates or represses transcription depending on E2RE's position with regards to proximal promoter elements including the TATA-box. Repression occurs by sterically hindering the assembly of the transcription initiation complex.</text>
</comment>
<dbReference type="InterPro" id="IPR035975">
    <property type="entry name" value="E2/EBNA1_C_sf"/>
</dbReference>
<dbReference type="GO" id="GO:0000166">
    <property type="term" value="F:nucleotide binding"/>
    <property type="evidence" value="ECO:0007669"/>
    <property type="project" value="UniProtKB-UniRule"/>
</dbReference>
<evidence type="ECO:0000256" key="4">
    <source>
        <dbReference type="ARBA" id="ARBA00022518"/>
    </source>
</evidence>
<dbReference type="GO" id="GO:0039693">
    <property type="term" value="P:viral DNA genome replication"/>
    <property type="evidence" value="ECO:0007669"/>
    <property type="project" value="UniProtKB-UniRule"/>
</dbReference>
<comment type="subcellular location">
    <subcellularLocation>
        <location evidence="1 12">Host nucleus</location>
    </subcellularLocation>
</comment>
<sequence>MEWLTERFNAVQEALLELIEQGADDLDSQIKYWNRVREENVLMYYGKKEGLTHIGLQPLPVTAVSEYKAKQAIHMVLLLQSLKKSAFANETWTLQNASAELIYTQPKDCFKKDPYTVEVWFDNNKQNSFPYVNWNFIYYQDSMDNWQKVPGLVDYNGLYYDEIRGDRVYFVLFDTDAQKYGHTGTWTVLFKNQTLVAPISSSSTVSTKFGKDSSSIPSTSEITVSSDTQSPRRLQRPEVGSSTGEETTIRRRRRREQRERSPTEHPTTTTKRRRGGGGGGSATESAPSPEDVGSRHRSVTRKHLTRLELLQEEARDPPVIIVTGPANILKCWRYRKRNQNSASFLSISTIFYWVGDVSSNTDKARMLIAFQDVQQRENFLKYVTLPKHTSYAFGFLDSL</sequence>
<feature type="domain" description="Papillomavirus E2 N-terminal" evidence="14">
    <location>
        <begin position="1"/>
        <end position="199"/>
    </location>
</feature>
<dbReference type="InterPro" id="IPR042504">
    <property type="entry name" value="Regulatory_protein_E2_N_2"/>
</dbReference>
<comment type="PTM">
    <text evidence="12">Phosphorylated.</text>
</comment>
<gene>
    <name evidence="12" type="primary">E2</name>
</gene>
<keyword evidence="10 12" id="KW-0010">Activator</keyword>
<comment type="caution">
    <text evidence="12">Lacks conserved residue(s) required for the propagation of feature annotation.</text>
</comment>
<dbReference type="SUPFAM" id="SSF51332">
    <property type="entry name" value="E2 regulatory, transactivation domain"/>
    <property type="match status" value="1"/>
</dbReference>
<evidence type="ECO:0000256" key="12">
    <source>
        <dbReference type="HAMAP-Rule" id="MF_04001"/>
    </source>
</evidence>
<dbReference type="Gene3D" id="3.30.70.330">
    <property type="match status" value="1"/>
</dbReference>
<dbReference type="InterPro" id="IPR000427">
    <property type="entry name" value="Papillomavirus_E2_C"/>
</dbReference>
<reference evidence="16" key="1">
    <citation type="journal article" date="2018" name="Nat. Med.">
        <title>Expanded skin virome in DOCK8-deficient patients.</title>
        <authorList>
            <consortium name="NISC Comparative Sequencing Program"/>
            <person name="Tirosh O."/>
            <person name="Conlan S."/>
            <person name="Deming C."/>
            <person name="Lee-Lin S.Q."/>
            <person name="Huang X."/>
            <person name="Su H.C."/>
            <person name="Freeman A.F."/>
            <person name="Segre J.A."/>
            <person name="Kong H.H."/>
        </authorList>
    </citation>
    <scope>NUCLEOTIDE SEQUENCE</scope>
    <source>
        <strain evidence="16">HPV-mSK_227</strain>
    </source>
</reference>
<evidence type="ECO:0000256" key="6">
    <source>
        <dbReference type="ARBA" id="ARBA00022562"/>
    </source>
</evidence>
<keyword evidence="7 12" id="KW-0235">DNA replication</keyword>
<organism evidence="16">
    <name type="scientific">Human papillomavirus</name>
    <dbReference type="NCBI Taxonomy" id="10566"/>
    <lineage>
        <taxon>Viruses</taxon>
        <taxon>Monodnaviria</taxon>
        <taxon>Shotokuvirae</taxon>
        <taxon>Cossaviricota</taxon>
        <taxon>Papovaviricetes</taxon>
        <taxon>Zurhausenvirales</taxon>
        <taxon>Papillomaviridae</taxon>
    </lineage>
</organism>
<dbReference type="EMBL" id="MH777366">
    <property type="protein sequence ID" value="AYA94637.1"/>
    <property type="molecule type" value="Genomic_DNA"/>
</dbReference>
<evidence type="ECO:0000256" key="11">
    <source>
        <dbReference type="ARBA" id="ARBA00023163"/>
    </source>
</evidence>
<evidence type="ECO:0000313" key="16">
    <source>
        <dbReference type="EMBL" id="AYA94637.1"/>
    </source>
</evidence>
<keyword evidence="11 12" id="KW-0804">Transcription</keyword>
<dbReference type="InterPro" id="IPR012677">
    <property type="entry name" value="Nucleotide-bd_a/b_plait_sf"/>
</dbReference>
<dbReference type="Gene3D" id="2.170.200.10">
    <property type="entry name" value="Papillomavirus E2 early protein domain"/>
    <property type="match status" value="1"/>
</dbReference>
<evidence type="ECO:0000256" key="5">
    <source>
        <dbReference type="ARBA" id="ARBA00022553"/>
    </source>
</evidence>
<dbReference type="GO" id="GO:0006275">
    <property type="term" value="P:regulation of DNA replication"/>
    <property type="evidence" value="ECO:0007669"/>
    <property type="project" value="UniProtKB-UniRule"/>
</dbReference>
<evidence type="ECO:0000256" key="3">
    <source>
        <dbReference type="ARBA" id="ARBA00022491"/>
    </source>
</evidence>
<dbReference type="GO" id="GO:0003677">
    <property type="term" value="F:DNA binding"/>
    <property type="evidence" value="ECO:0007669"/>
    <property type="project" value="UniProtKB-UniRule"/>
</dbReference>
<dbReference type="InterPro" id="IPR033668">
    <property type="entry name" value="Reg_prot_E2"/>
</dbReference>
<feature type="region of interest" description="DNA-binding domain" evidence="12">
    <location>
        <begin position="316"/>
        <end position="399"/>
    </location>
</feature>
<feature type="compositionally biased region" description="Polar residues" evidence="13">
    <location>
        <begin position="201"/>
        <end position="232"/>
    </location>
</feature>
<keyword evidence="3 12" id="KW-0678">Repressor</keyword>
<dbReference type="GO" id="GO:0006351">
    <property type="term" value="P:DNA-templated transcription"/>
    <property type="evidence" value="ECO:0007669"/>
    <property type="project" value="UniProtKB-UniRule"/>
</dbReference>
<dbReference type="Pfam" id="PF00511">
    <property type="entry name" value="PPV_E2_C"/>
    <property type="match status" value="1"/>
</dbReference>
<feature type="domain" description="Papillomavirus E2 C-terminal" evidence="15">
    <location>
        <begin position="318"/>
        <end position="392"/>
    </location>
</feature>
<accession>A0A385PKR2</accession>
<comment type="subunit">
    <text evidence="12">Binds DNA as homodimer. Interacts with protein E1; this interaction greatly increases E1 DNA-binding activity. Interacts with protein L1; this interaction enhances E2-dependent replication and transcription activation. Interacts with protein L2; this interaction inhibits E2 transcriptional activity but not DNA replication function E2. Interacts with protein E7; this interaction inhibits E7 oncogenic activity. Interacts with host TAF1; this interaction modulates E2-dependent transcriptional regulation. Interacts with host BRD4; this interaction mediates E2 transcriptional activation function. Additionally, the interaction with host BRD4 on mitotic chromosomes mediates tethering of the viral genome. Interacts with host TOPBP1; this interaction is required for optimal viral DNA replication.</text>
</comment>
<comment type="similarity">
    <text evidence="2">Belongs to the papillomaviridae E8^E2C protein family.</text>
</comment>
<evidence type="ECO:0000256" key="8">
    <source>
        <dbReference type="ARBA" id="ARBA00023015"/>
    </source>
</evidence>
<evidence type="ECO:0000256" key="2">
    <source>
        <dbReference type="ARBA" id="ARBA00007794"/>
    </source>
</evidence>